<dbReference type="InterPro" id="IPR013825">
    <property type="entry name" value="Topo_IA_cen_sub2"/>
</dbReference>
<accession>A0A7X3FLY2</accession>
<dbReference type="SMART" id="SM00437">
    <property type="entry name" value="TOP1Ac"/>
    <property type="match status" value="1"/>
</dbReference>
<dbReference type="PRINTS" id="PR00417">
    <property type="entry name" value="PRTPISMRASEI"/>
</dbReference>
<dbReference type="Gene3D" id="2.70.20.10">
    <property type="entry name" value="Topoisomerase I, domain 3"/>
    <property type="match status" value="1"/>
</dbReference>
<dbReference type="Pfam" id="PF13342">
    <property type="entry name" value="Toprim_Crpt"/>
    <property type="match status" value="1"/>
</dbReference>
<dbReference type="AlphaFoldDB" id="A0A7X3FLY2"/>
<comment type="similarity">
    <text evidence="2">Belongs to the type IA topoisomerase family.</text>
</comment>
<evidence type="ECO:0000256" key="10">
    <source>
        <dbReference type="ARBA" id="ARBA00032877"/>
    </source>
</evidence>
<evidence type="ECO:0000256" key="9">
    <source>
        <dbReference type="ARBA" id="ARBA00032235"/>
    </source>
</evidence>
<dbReference type="CDD" id="cd03362">
    <property type="entry name" value="TOPRIM_TopoIA_TopoIII"/>
    <property type="match status" value="1"/>
</dbReference>
<name>A0A7X3FLY2_9BACL</name>
<comment type="catalytic activity">
    <reaction evidence="1">
        <text>ATP-independent breakage of single-stranded DNA, followed by passage and rejoining.</text>
        <dbReference type="EC" id="5.6.2.1"/>
    </reaction>
</comment>
<evidence type="ECO:0000256" key="3">
    <source>
        <dbReference type="ARBA" id="ARBA00012891"/>
    </source>
</evidence>
<dbReference type="InterPro" id="IPR034144">
    <property type="entry name" value="TOPRIM_TopoIII"/>
</dbReference>
<dbReference type="InterPro" id="IPR006171">
    <property type="entry name" value="TOPRIM_dom"/>
</dbReference>
<evidence type="ECO:0000259" key="11">
    <source>
        <dbReference type="PROSITE" id="PS50880"/>
    </source>
</evidence>
<dbReference type="PANTHER" id="PTHR11390:SF21">
    <property type="entry name" value="DNA TOPOISOMERASE 3-ALPHA"/>
    <property type="match status" value="1"/>
</dbReference>
<sequence>MQVILAEKPDMARNIADVLGVKKANRGYIELQNGNIVTWAIGHLIRLRTPDSYEEYKTWSLNTLPIIPEPMLSEVDPDRKDQFLVIRELLSKADSCVIATDPGREGEHIGRTIISACGFKGNLLRLWIQDLTSETIKSGFQQLRSAADYENLAAAARIRAAADYWIGFTATRFFSLVAQEVSGEKALLSAGRVQTPTLRIVYDREMAIEGFKSQTFYQLLGTFTTSSGNYEGKWFRFQDEKISRLDTIEEAEALLKKVAGQPGTVTHFEEKQVKRYAPQLLDSTSIKKAARKQLGFSIEKTDKTLQSIYDKGFCTYPRTASVHLSSNAADKLAKDLAAIRLKSKFFSLFPKDIHSLKGKPRFVDDEKAAEHHAIVPTGLVPAELTEDEEKLYEIILRVTLAAHHPEGTDSEITAITTIADETFETKAVSILEQGWRKILKPESEEKGADEVAASLPNLQIGQVASAQDMRPVIGKTTPPKRLAEDELIEQMAKAGRKIEDDEELAAVLKDLGIGTPATRSTIVQELKKREYIESKKNLIYLTDKGRNFMSLIHDHPLASIELTAEFEKKLTEVAEGRRSAAQTREEFKSFVHRIMGTKDELQQKIRERMKEKSLFQNIAFIGKCPACNKPVTEKKEFYGCSGFKEGCKITIPKEYMKIKLSVKHAAALLEGKEIMFQGIQGKFGPYSLILKFENQKIQSRKPTLEELSLGSCPLCQKGVRENEKFYGCSGYKEGCKFTLPKTFLGKPITSAQVRKLLRNGKTDVIKGFTAKDKTFDSALVYDKQEGRLKFAR</sequence>
<keyword evidence="4" id="KW-0799">Topoisomerase</keyword>
<dbReference type="PROSITE" id="PS50880">
    <property type="entry name" value="TOPRIM"/>
    <property type="match status" value="1"/>
</dbReference>
<comment type="caution">
    <text evidence="13">The sequence shown here is derived from an EMBL/GenBank/DDBJ whole genome shotgun (WGS) entry which is preliminary data.</text>
</comment>
<feature type="domain" description="Toprim" evidence="11">
    <location>
        <begin position="1"/>
        <end position="132"/>
    </location>
</feature>
<evidence type="ECO:0000256" key="8">
    <source>
        <dbReference type="ARBA" id="ARBA00031985"/>
    </source>
</evidence>
<keyword evidence="5" id="KW-0238">DNA-binding</keyword>
<evidence type="ECO:0000256" key="4">
    <source>
        <dbReference type="ARBA" id="ARBA00023029"/>
    </source>
</evidence>
<dbReference type="GO" id="GO:0003917">
    <property type="term" value="F:DNA topoisomerase type I (single strand cut, ATP-independent) activity"/>
    <property type="evidence" value="ECO:0007669"/>
    <property type="project" value="UniProtKB-EC"/>
</dbReference>
<dbReference type="RefSeq" id="WP_157338574.1">
    <property type="nucleotide sequence ID" value="NZ_RHLK01000018.1"/>
</dbReference>
<protein>
    <recommendedName>
        <fullName evidence="3">DNA topoisomerase</fullName>
        <ecNumber evidence="3">5.6.2.1</ecNumber>
    </recommendedName>
    <alternativeName>
        <fullName evidence="10">Omega-protein</fullName>
    </alternativeName>
    <alternativeName>
        <fullName evidence="9">Relaxing enzyme</fullName>
    </alternativeName>
    <alternativeName>
        <fullName evidence="7">Swivelase</fullName>
    </alternativeName>
    <alternativeName>
        <fullName evidence="8">Untwisting enzyme</fullName>
    </alternativeName>
</protein>
<dbReference type="Gene3D" id="3.40.50.140">
    <property type="match status" value="1"/>
</dbReference>
<dbReference type="PROSITE" id="PS52039">
    <property type="entry name" value="TOPO_IA_2"/>
    <property type="match status" value="1"/>
</dbReference>
<dbReference type="InterPro" id="IPR013824">
    <property type="entry name" value="Topo_IA_cen_sub1"/>
</dbReference>
<evidence type="ECO:0000259" key="12">
    <source>
        <dbReference type="PROSITE" id="PS52039"/>
    </source>
</evidence>
<dbReference type="InterPro" id="IPR003601">
    <property type="entry name" value="Topo_IA_2"/>
</dbReference>
<reference evidence="13 14" key="1">
    <citation type="journal article" date="2019" name="Microorganisms">
        <title>Paenibacillus lutrae sp. nov., A Chitinolytic Species Isolated from A River Otter in Castril Natural Park, Granada, Spain.</title>
        <authorList>
            <person name="Rodriguez M."/>
            <person name="Reina J.C."/>
            <person name="Bejar V."/>
            <person name="Llamas I."/>
        </authorList>
    </citation>
    <scope>NUCLEOTIDE SEQUENCE [LARGE SCALE GENOMIC DNA]</scope>
    <source>
        <strain evidence="13 14">N10</strain>
    </source>
</reference>
<dbReference type="GO" id="GO:0003677">
    <property type="term" value="F:DNA binding"/>
    <property type="evidence" value="ECO:0007669"/>
    <property type="project" value="UniProtKB-KW"/>
</dbReference>
<feature type="domain" description="Topo IA-type catalytic" evidence="12">
    <location>
        <begin position="149"/>
        <end position="595"/>
    </location>
</feature>
<dbReference type="InterPro" id="IPR000380">
    <property type="entry name" value="Topo_IA"/>
</dbReference>
<keyword evidence="14" id="KW-1185">Reference proteome</keyword>
<dbReference type="SMART" id="SM00493">
    <property type="entry name" value="TOPRIM"/>
    <property type="match status" value="1"/>
</dbReference>
<dbReference type="GO" id="GO:0006265">
    <property type="term" value="P:DNA topological change"/>
    <property type="evidence" value="ECO:0007669"/>
    <property type="project" value="InterPro"/>
</dbReference>
<dbReference type="EMBL" id="RHLK01000018">
    <property type="protein sequence ID" value="MVP02146.1"/>
    <property type="molecule type" value="Genomic_DNA"/>
</dbReference>
<dbReference type="InterPro" id="IPR013497">
    <property type="entry name" value="Topo_IA_cen"/>
</dbReference>
<dbReference type="Gene3D" id="1.10.290.10">
    <property type="entry name" value="Topoisomerase I, domain 4"/>
    <property type="match status" value="1"/>
</dbReference>
<organism evidence="13 14">
    <name type="scientific">Paenibacillus lutrae</name>
    <dbReference type="NCBI Taxonomy" id="2078573"/>
    <lineage>
        <taxon>Bacteria</taxon>
        <taxon>Bacillati</taxon>
        <taxon>Bacillota</taxon>
        <taxon>Bacilli</taxon>
        <taxon>Bacillales</taxon>
        <taxon>Paenibacillaceae</taxon>
        <taxon>Paenibacillus</taxon>
    </lineage>
</organism>
<dbReference type="Pfam" id="PF01131">
    <property type="entry name" value="Topoisom_bac"/>
    <property type="match status" value="1"/>
</dbReference>
<dbReference type="EC" id="5.6.2.1" evidence="3"/>
<dbReference type="SUPFAM" id="SSF56712">
    <property type="entry name" value="Prokaryotic type I DNA topoisomerase"/>
    <property type="match status" value="1"/>
</dbReference>
<dbReference type="SMART" id="SM00436">
    <property type="entry name" value="TOP1Bc"/>
    <property type="match status" value="1"/>
</dbReference>
<dbReference type="PANTHER" id="PTHR11390">
    <property type="entry name" value="PROKARYOTIC DNA TOPOISOMERASE"/>
    <property type="match status" value="1"/>
</dbReference>
<dbReference type="Gene3D" id="1.10.460.10">
    <property type="entry name" value="Topoisomerase I, domain 2"/>
    <property type="match status" value="1"/>
</dbReference>
<dbReference type="Proteomes" id="UP000490800">
    <property type="component" value="Unassembled WGS sequence"/>
</dbReference>
<evidence type="ECO:0000256" key="7">
    <source>
        <dbReference type="ARBA" id="ARBA00030003"/>
    </source>
</evidence>
<gene>
    <name evidence="13" type="ORF">EDM21_21940</name>
</gene>
<dbReference type="CDD" id="cd00186">
    <property type="entry name" value="TOP1Ac"/>
    <property type="match status" value="1"/>
</dbReference>
<keyword evidence="6 13" id="KW-0413">Isomerase</keyword>
<evidence type="ECO:0000256" key="6">
    <source>
        <dbReference type="ARBA" id="ARBA00023235"/>
    </source>
</evidence>
<evidence type="ECO:0000313" key="13">
    <source>
        <dbReference type="EMBL" id="MVP02146.1"/>
    </source>
</evidence>
<evidence type="ECO:0000256" key="1">
    <source>
        <dbReference type="ARBA" id="ARBA00000213"/>
    </source>
</evidence>
<dbReference type="OrthoDB" id="9803554at2"/>
<dbReference type="InterPro" id="IPR023405">
    <property type="entry name" value="Topo_IA_core_domain"/>
</dbReference>
<dbReference type="GO" id="GO:0006310">
    <property type="term" value="P:DNA recombination"/>
    <property type="evidence" value="ECO:0007669"/>
    <property type="project" value="TreeGrafter"/>
</dbReference>
<evidence type="ECO:0000313" key="14">
    <source>
        <dbReference type="Proteomes" id="UP000490800"/>
    </source>
</evidence>
<dbReference type="GO" id="GO:0006281">
    <property type="term" value="P:DNA repair"/>
    <property type="evidence" value="ECO:0007669"/>
    <property type="project" value="TreeGrafter"/>
</dbReference>
<evidence type="ECO:0000256" key="2">
    <source>
        <dbReference type="ARBA" id="ARBA00009446"/>
    </source>
</evidence>
<dbReference type="InterPro" id="IPR013826">
    <property type="entry name" value="Topo_IA_cen_sub3"/>
</dbReference>
<proteinExistence type="inferred from homology"/>
<dbReference type="GO" id="GO:0043597">
    <property type="term" value="C:cytoplasmic replication fork"/>
    <property type="evidence" value="ECO:0007669"/>
    <property type="project" value="TreeGrafter"/>
</dbReference>
<dbReference type="InterPro" id="IPR025589">
    <property type="entry name" value="Toprim_C_rpt"/>
</dbReference>
<dbReference type="Pfam" id="PF01751">
    <property type="entry name" value="Toprim"/>
    <property type="match status" value="1"/>
</dbReference>
<evidence type="ECO:0000256" key="5">
    <source>
        <dbReference type="ARBA" id="ARBA00023125"/>
    </source>
</evidence>
<dbReference type="InterPro" id="IPR003602">
    <property type="entry name" value="Topo_IA_DNA-bd_dom"/>
</dbReference>